<dbReference type="InterPro" id="IPR006674">
    <property type="entry name" value="HD_domain"/>
</dbReference>
<dbReference type="RefSeq" id="WP_081423686.1">
    <property type="nucleotide sequence ID" value="NZ_LVWG01000018.1"/>
</dbReference>
<evidence type="ECO:0000259" key="4">
    <source>
        <dbReference type="PROSITE" id="PS51643"/>
    </source>
</evidence>
<dbReference type="AlphaFoldDB" id="A0A165M4Q5"/>
<keyword evidence="3" id="KW-0051">Antiviral defense</keyword>
<dbReference type="EMBL" id="LVWG01000018">
    <property type="protein sequence ID" value="KZK74809.1"/>
    <property type="molecule type" value="Genomic_DNA"/>
</dbReference>
<dbReference type="SUPFAM" id="SSF109604">
    <property type="entry name" value="HD-domain/PDEase-like"/>
    <property type="match status" value="1"/>
</dbReference>
<feature type="domain" description="HD Cas3-type" evidence="4">
    <location>
        <begin position="13"/>
        <end position="79"/>
    </location>
</feature>
<dbReference type="GO" id="GO:0051607">
    <property type="term" value="P:defense response to virus"/>
    <property type="evidence" value="ECO:0007669"/>
    <property type="project" value="UniProtKB-KW"/>
</dbReference>
<protein>
    <submittedName>
        <fullName evidence="5">CRISPR-associated endonuclease Cas3</fullName>
    </submittedName>
</protein>
<keyword evidence="2" id="KW-0378">Hydrolase</keyword>
<name>A0A165M4Q5_PELLU</name>
<evidence type="ECO:0000256" key="3">
    <source>
        <dbReference type="ARBA" id="ARBA00023118"/>
    </source>
</evidence>
<evidence type="ECO:0000256" key="1">
    <source>
        <dbReference type="ARBA" id="ARBA00022723"/>
    </source>
</evidence>
<keyword evidence="5" id="KW-0540">Nuclease</keyword>
<keyword evidence="5" id="KW-0255">Endonuclease</keyword>
<accession>A0A165M4Q5</accession>
<comment type="caution">
    <text evidence="5">The sequence shown here is derived from an EMBL/GenBank/DDBJ whole genome shotgun (WGS) entry which is preliminary data.</text>
</comment>
<reference evidence="5 6" key="1">
    <citation type="submission" date="2016-03" db="EMBL/GenBank/DDBJ databases">
        <title>Speciation and ecological success in dimly lit waters: horizontal gene transfer in a green sulfur bacteria bloom unveiled by metagenomic assembly.</title>
        <authorList>
            <person name="Llorens-Mares T."/>
            <person name="Liu Z."/>
            <person name="Allen L.Z."/>
            <person name="Rusch D.B."/>
            <person name="Craig M.T."/>
            <person name="Dupont C.L."/>
            <person name="Bryant D.A."/>
            <person name="Casamayor E.O."/>
        </authorList>
    </citation>
    <scope>NUCLEOTIDE SEQUENCE [LARGE SCALE GENOMIC DNA]</scope>
    <source>
        <strain evidence="5">CIII</strain>
    </source>
</reference>
<keyword evidence="1" id="KW-0479">Metal-binding</keyword>
<dbReference type="InterPro" id="IPR006483">
    <property type="entry name" value="CRISPR-assoc_Cas3_HD"/>
</dbReference>
<evidence type="ECO:0000313" key="5">
    <source>
        <dbReference type="EMBL" id="KZK74809.1"/>
    </source>
</evidence>
<dbReference type="CDD" id="cd09641">
    <property type="entry name" value="Cas3''_I"/>
    <property type="match status" value="1"/>
</dbReference>
<dbReference type="Gene3D" id="1.10.3210.30">
    <property type="match status" value="1"/>
</dbReference>
<dbReference type="GO" id="GO:0046872">
    <property type="term" value="F:metal ion binding"/>
    <property type="evidence" value="ECO:0007669"/>
    <property type="project" value="UniProtKB-KW"/>
</dbReference>
<dbReference type="InterPro" id="IPR038257">
    <property type="entry name" value="CRISPR-assoc_Cas3_HD_sf"/>
</dbReference>
<organism evidence="5 6">
    <name type="scientific">Pelodictyon luteolum</name>
    <dbReference type="NCBI Taxonomy" id="1100"/>
    <lineage>
        <taxon>Bacteria</taxon>
        <taxon>Pseudomonadati</taxon>
        <taxon>Chlorobiota</taxon>
        <taxon>Chlorobiia</taxon>
        <taxon>Chlorobiales</taxon>
        <taxon>Chlorobiaceae</taxon>
        <taxon>Chlorobium/Pelodictyon group</taxon>
        <taxon>Pelodictyon</taxon>
    </lineage>
</organism>
<dbReference type="PROSITE" id="PS51643">
    <property type="entry name" value="HD_CAS3"/>
    <property type="match status" value="1"/>
</dbReference>
<dbReference type="Proteomes" id="UP000076481">
    <property type="component" value="Unassembled WGS sequence"/>
</dbReference>
<dbReference type="GO" id="GO:0004519">
    <property type="term" value="F:endonuclease activity"/>
    <property type="evidence" value="ECO:0007669"/>
    <property type="project" value="UniProtKB-KW"/>
</dbReference>
<evidence type="ECO:0000313" key="6">
    <source>
        <dbReference type="Proteomes" id="UP000076481"/>
    </source>
</evidence>
<dbReference type="NCBIfam" id="TIGR01596">
    <property type="entry name" value="cas3_HD"/>
    <property type="match status" value="1"/>
</dbReference>
<dbReference type="GO" id="GO:0016787">
    <property type="term" value="F:hydrolase activity"/>
    <property type="evidence" value="ECO:0007669"/>
    <property type="project" value="UniProtKB-KW"/>
</dbReference>
<gene>
    <name evidence="5" type="ORF">A3K90_06235</name>
</gene>
<evidence type="ECO:0000256" key="2">
    <source>
        <dbReference type="ARBA" id="ARBA00022801"/>
    </source>
</evidence>
<sequence>MKPVAHLRQLEDSVWEEHSLHDHLMHVAELAGRFAKEFGNADWLQAAGLLHDLGKFNPTWQEYIRRNNGDYSEEDDGQD</sequence>
<proteinExistence type="predicted"/>
<dbReference type="Pfam" id="PF01966">
    <property type="entry name" value="HD"/>
    <property type="match status" value="1"/>
</dbReference>